<reference evidence="1 2" key="1">
    <citation type="submission" date="2024-01" db="EMBL/GenBank/DDBJ databases">
        <title>The genomes of 5 underutilized Papilionoideae crops provide insights into root nodulation and disease resistanc.</title>
        <authorList>
            <person name="Yuan L."/>
        </authorList>
    </citation>
    <scope>NUCLEOTIDE SEQUENCE [LARGE SCALE GENOMIC DNA]</scope>
    <source>
        <strain evidence="1">ZHUSHIDOU_FW_LH</strain>
        <tissue evidence="1">Leaf</tissue>
    </source>
</reference>
<proteinExistence type="predicted"/>
<gene>
    <name evidence="1" type="ORF">RIF29_32469</name>
</gene>
<name>A0AAN9EKQ3_CROPI</name>
<dbReference type="Proteomes" id="UP001372338">
    <property type="component" value="Unassembled WGS sequence"/>
</dbReference>
<organism evidence="1 2">
    <name type="scientific">Crotalaria pallida</name>
    <name type="common">Smooth rattlebox</name>
    <name type="synonym">Crotalaria striata</name>
    <dbReference type="NCBI Taxonomy" id="3830"/>
    <lineage>
        <taxon>Eukaryota</taxon>
        <taxon>Viridiplantae</taxon>
        <taxon>Streptophyta</taxon>
        <taxon>Embryophyta</taxon>
        <taxon>Tracheophyta</taxon>
        <taxon>Spermatophyta</taxon>
        <taxon>Magnoliopsida</taxon>
        <taxon>eudicotyledons</taxon>
        <taxon>Gunneridae</taxon>
        <taxon>Pentapetalae</taxon>
        <taxon>rosids</taxon>
        <taxon>fabids</taxon>
        <taxon>Fabales</taxon>
        <taxon>Fabaceae</taxon>
        <taxon>Papilionoideae</taxon>
        <taxon>50 kb inversion clade</taxon>
        <taxon>genistoids sensu lato</taxon>
        <taxon>core genistoids</taxon>
        <taxon>Crotalarieae</taxon>
        <taxon>Crotalaria</taxon>
    </lineage>
</organism>
<comment type="caution">
    <text evidence="1">The sequence shown here is derived from an EMBL/GenBank/DDBJ whole genome shotgun (WGS) entry which is preliminary data.</text>
</comment>
<accession>A0AAN9EKQ3</accession>
<protein>
    <submittedName>
        <fullName evidence="1">Uncharacterized protein</fullName>
    </submittedName>
</protein>
<dbReference type="EMBL" id="JAYWIO010000006">
    <property type="protein sequence ID" value="KAK7258061.1"/>
    <property type="molecule type" value="Genomic_DNA"/>
</dbReference>
<dbReference type="AlphaFoldDB" id="A0AAN9EKQ3"/>
<evidence type="ECO:0000313" key="1">
    <source>
        <dbReference type="EMBL" id="KAK7258061.1"/>
    </source>
</evidence>
<keyword evidence="2" id="KW-1185">Reference proteome</keyword>
<sequence length="157" mass="17865">MGIRAIRDGGGPHRHRQICKHDGEFGVTTTHVFLHRHPSYHAMVVWVWAVEVQVRMEGIEEKESVLKMTMDGGGDIALTRIPYLNSGRGKKKKEEKDTDLGLALINYPRIPECEAINLPSNSHNHNFATHCYSLHSSFFLSLSLVFFLQFNNHLMTP</sequence>
<evidence type="ECO:0000313" key="2">
    <source>
        <dbReference type="Proteomes" id="UP001372338"/>
    </source>
</evidence>